<keyword evidence="4" id="KW-0418">Kinase</keyword>
<dbReference type="EMBL" id="CAUYUJ010000002">
    <property type="protein sequence ID" value="CAK0788101.1"/>
    <property type="molecule type" value="Genomic_DNA"/>
</dbReference>
<evidence type="ECO:0000313" key="7">
    <source>
        <dbReference type="EMBL" id="CAK0788101.1"/>
    </source>
</evidence>
<feature type="domain" description="Protein kinase" evidence="6">
    <location>
        <begin position="1"/>
        <end position="99"/>
    </location>
</feature>
<keyword evidence="3" id="KW-0547">Nucleotide-binding</keyword>
<evidence type="ECO:0000256" key="2">
    <source>
        <dbReference type="ARBA" id="ARBA00022679"/>
    </source>
</evidence>
<evidence type="ECO:0000256" key="3">
    <source>
        <dbReference type="ARBA" id="ARBA00022741"/>
    </source>
</evidence>
<gene>
    <name evidence="7" type="ORF">PCOR1329_LOCUS66</name>
</gene>
<evidence type="ECO:0000256" key="1">
    <source>
        <dbReference type="ARBA" id="ARBA00022527"/>
    </source>
</evidence>
<keyword evidence="5" id="KW-0067">ATP-binding</keyword>
<dbReference type="InterPro" id="IPR000719">
    <property type="entry name" value="Prot_kinase_dom"/>
</dbReference>
<keyword evidence="8" id="KW-1185">Reference proteome</keyword>
<evidence type="ECO:0000313" key="8">
    <source>
        <dbReference type="Proteomes" id="UP001189429"/>
    </source>
</evidence>
<dbReference type="InterPro" id="IPR011009">
    <property type="entry name" value="Kinase-like_dom_sf"/>
</dbReference>
<dbReference type="Proteomes" id="UP001189429">
    <property type="component" value="Unassembled WGS sequence"/>
</dbReference>
<proteinExistence type="predicted"/>
<dbReference type="Pfam" id="PF00069">
    <property type="entry name" value="Pkinase"/>
    <property type="match status" value="1"/>
</dbReference>
<dbReference type="SUPFAM" id="SSF56112">
    <property type="entry name" value="Protein kinase-like (PK-like)"/>
    <property type="match status" value="1"/>
</dbReference>
<sequence length="99" mass="10908">MPLPQPAPSSLAAATDNALDQLEVRICDFGWSAEVLVEQALKTTCGTPNYWPPEIFEGLPQSYGSDIWSLGNLVYELLVGHAPFWGSQEEIRQKEGAEM</sequence>
<organism evidence="7 8">
    <name type="scientific">Prorocentrum cordatum</name>
    <dbReference type="NCBI Taxonomy" id="2364126"/>
    <lineage>
        <taxon>Eukaryota</taxon>
        <taxon>Sar</taxon>
        <taxon>Alveolata</taxon>
        <taxon>Dinophyceae</taxon>
        <taxon>Prorocentrales</taxon>
        <taxon>Prorocentraceae</taxon>
        <taxon>Prorocentrum</taxon>
    </lineage>
</organism>
<comment type="caution">
    <text evidence="7">The sequence shown here is derived from an EMBL/GenBank/DDBJ whole genome shotgun (WGS) entry which is preliminary data.</text>
</comment>
<evidence type="ECO:0000259" key="6">
    <source>
        <dbReference type="PROSITE" id="PS50011"/>
    </source>
</evidence>
<evidence type="ECO:0000256" key="5">
    <source>
        <dbReference type="ARBA" id="ARBA00022840"/>
    </source>
</evidence>
<dbReference type="Gene3D" id="1.10.510.10">
    <property type="entry name" value="Transferase(Phosphotransferase) domain 1"/>
    <property type="match status" value="1"/>
</dbReference>
<keyword evidence="2" id="KW-0808">Transferase</keyword>
<dbReference type="PROSITE" id="PS50011">
    <property type="entry name" value="PROTEIN_KINASE_DOM"/>
    <property type="match status" value="1"/>
</dbReference>
<keyword evidence="1" id="KW-0723">Serine/threonine-protein kinase</keyword>
<accession>A0ABN9P6F6</accession>
<dbReference type="InterPro" id="IPR030616">
    <property type="entry name" value="Aur-like"/>
</dbReference>
<reference evidence="7" key="1">
    <citation type="submission" date="2023-10" db="EMBL/GenBank/DDBJ databases">
        <authorList>
            <person name="Chen Y."/>
            <person name="Shah S."/>
            <person name="Dougan E. K."/>
            <person name="Thang M."/>
            <person name="Chan C."/>
        </authorList>
    </citation>
    <scope>NUCLEOTIDE SEQUENCE [LARGE SCALE GENOMIC DNA]</scope>
</reference>
<protein>
    <recommendedName>
        <fullName evidence="6">Protein kinase domain-containing protein</fullName>
    </recommendedName>
</protein>
<dbReference type="PANTHER" id="PTHR24350">
    <property type="entry name" value="SERINE/THREONINE-PROTEIN KINASE IAL-RELATED"/>
    <property type="match status" value="1"/>
</dbReference>
<name>A0ABN9P6F6_9DINO</name>
<evidence type="ECO:0000256" key="4">
    <source>
        <dbReference type="ARBA" id="ARBA00022777"/>
    </source>
</evidence>